<keyword evidence="2" id="KW-1185">Reference proteome</keyword>
<accession>A0A369PXV8</accession>
<name>A0A369PXV8_9SPHI</name>
<protein>
    <submittedName>
        <fullName evidence="1">Uncharacterized protein</fullName>
    </submittedName>
</protein>
<organism evidence="1 2">
    <name type="scientific">Pedobacter chinensis</name>
    <dbReference type="NCBI Taxonomy" id="2282421"/>
    <lineage>
        <taxon>Bacteria</taxon>
        <taxon>Pseudomonadati</taxon>
        <taxon>Bacteroidota</taxon>
        <taxon>Sphingobacteriia</taxon>
        <taxon>Sphingobacteriales</taxon>
        <taxon>Sphingobacteriaceae</taxon>
        <taxon>Pedobacter</taxon>
    </lineage>
</organism>
<comment type="caution">
    <text evidence="1">The sequence shown here is derived from an EMBL/GenBank/DDBJ whole genome shotgun (WGS) entry which is preliminary data.</text>
</comment>
<evidence type="ECO:0000313" key="1">
    <source>
        <dbReference type="EMBL" id="RDC55499.1"/>
    </source>
</evidence>
<dbReference type="EMBL" id="QPKV01000006">
    <property type="protein sequence ID" value="RDC55499.1"/>
    <property type="molecule type" value="Genomic_DNA"/>
</dbReference>
<reference evidence="1 2" key="1">
    <citation type="submission" date="2018-07" db="EMBL/GenBank/DDBJ databases">
        <title>Pedobacter sp. nov., isolated from soil.</title>
        <authorList>
            <person name="Zhou L.Y."/>
            <person name="Du Z.J."/>
        </authorList>
    </citation>
    <scope>NUCLEOTIDE SEQUENCE [LARGE SCALE GENOMIC DNA]</scope>
    <source>
        <strain evidence="1 2">JDX94</strain>
    </source>
</reference>
<proteinExistence type="predicted"/>
<dbReference type="AlphaFoldDB" id="A0A369PXV8"/>
<dbReference type="Proteomes" id="UP000253961">
    <property type="component" value="Unassembled WGS sequence"/>
</dbReference>
<evidence type="ECO:0000313" key="2">
    <source>
        <dbReference type="Proteomes" id="UP000253961"/>
    </source>
</evidence>
<sequence>MQVCSFSTNRRCSFSTESGGSTLFAVAPTLGASFSVADKSSLGFGLRYENWSGNGGSTGFI</sequence>
<gene>
    <name evidence="1" type="ORF">DU508_14520</name>
</gene>